<feature type="transmembrane region" description="Helical" evidence="2">
    <location>
        <begin position="306"/>
        <end position="324"/>
    </location>
</feature>
<feature type="transmembrane region" description="Helical" evidence="2">
    <location>
        <begin position="274"/>
        <end position="294"/>
    </location>
</feature>
<keyword evidence="2" id="KW-0812">Transmembrane</keyword>
<dbReference type="Pfam" id="PF07786">
    <property type="entry name" value="HGSNAT_cat"/>
    <property type="match status" value="1"/>
</dbReference>
<proteinExistence type="predicted"/>
<feature type="transmembrane region" description="Helical" evidence="2">
    <location>
        <begin position="106"/>
        <end position="125"/>
    </location>
</feature>
<comment type="caution">
    <text evidence="4">The sequence shown here is derived from an EMBL/GenBank/DDBJ whole genome shotgun (WGS) entry which is preliminary data.</text>
</comment>
<evidence type="ECO:0000313" key="4">
    <source>
        <dbReference type="EMBL" id="NEN78276.1"/>
    </source>
</evidence>
<evidence type="ECO:0000256" key="1">
    <source>
        <dbReference type="SAM" id="MobiDB-lite"/>
    </source>
</evidence>
<organism evidence="4 5">
    <name type="scientific">Nocardioides zeae</name>
    <dbReference type="NCBI Taxonomy" id="1457234"/>
    <lineage>
        <taxon>Bacteria</taxon>
        <taxon>Bacillati</taxon>
        <taxon>Actinomycetota</taxon>
        <taxon>Actinomycetes</taxon>
        <taxon>Propionibacteriales</taxon>
        <taxon>Nocardioidaceae</taxon>
        <taxon>Nocardioides</taxon>
    </lineage>
</organism>
<name>A0A6P0HIA7_9ACTN</name>
<evidence type="ECO:0000313" key="5">
    <source>
        <dbReference type="Proteomes" id="UP000468687"/>
    </source>
</evidence>
<keyword evidence="2" id="KW-1133">Transmembrane helix</keyword>
<dbReference type="InterPro" id="IPR012429">
    <property type="entry name" value="HGSNAT_cat"/>
</dbReference>
<gene>
    <name evidence="4" type="ORF">G3T38_08300</name>
</gene>
<feature type="transmembrane region" description="Helical" evidence="2">
    <location>
        <begin position="184"/>
        <end position="203"/>
    </location>
</feature>
<evidence type="ECO:0000256" key="2">
    <source>
        <dbReference type="SAM" id="Phobius"/>
    </source>
</evidence>
<dbReference type="AlphaFoldDB" id="A0A6P0HIA7"/>
<dbReference type="RefSeq" id="WP_163771833.1">
    <property type="nucleotide sequence ID" value="NZ_JAAGXA010000005.1"/>
</dbReference>
<sequence length="357" mass="37783">MSAPLPLGTGTGTDTDPPRRSRARDLGIDAARGLALVSMFVAHFAPAPGPGGILDLSEYLTAPLFAFLIGWGAELGRGRHGEVVAVLVRAAALVGIGLLLERTDAQIVVVLVWLGALTLLCLVLVRLPSLALLGIAVALYVLEPRLLTSTSTALRDWRFERLMAGGTADGLYPRLLELTAAGPYYRLTSMLVVACLGIVLARYAGRLVTVASLAGCGLVAAGMIGAQRAGTLDMAPYTGTPAVLTFEVVLVVAVVQAVRLAATYVPAGARPLADAGRVTLTAYTVQILVAHQWVQDREPGFRDDSWALMAAMVVGSLALGWLWPRIVRWEPWARGPVEGLERGLARGITAGIDRVRR</sequence>
<feature type="transmembrane region" description="Helical" evidence="2">
    <location>
        <begin position="210"/>
        <end position="230"/>
    </location>
</feature>
<feature type="transmembrane region" description="Helical" evidence="2">
    <location>
        <begin position="83"/>
        <end position="100"/>
    </location>
</feature>
<protein>
    <recommendedName>
        <fullName evidence="3">Heparan-alpha-glucosaminide N-acetyltransferase catalytic domain-containing protein</fullName>
    </recommendedName>
</protein>
<feature type="domain" description="Heparan-alpha-glucosaminide N-acetyltransferase catalytic" evidence="3">
    <location>
        <begin position="25"/>
        <end position="144"/>
    </location>
</feature>
<feature type="compositionally biased region" description="Low complexity" evidence="1">
    <location>
        <begin position="1"/>
        <end position="15"/>
    </location>
</feature>
<keyword evidence="2" id="KW-0472">Membrane</keyword>
<feature type="region of interest" description="Disordered" evidence="1">
    <location>
        <begin position="1"/>
        <end position="22"/>
    </location>
</feature>
<keyword evidence="5" id="KW-1185">Reference proteome</keyword>
<reference evidence="4 5" key="1">
    <citation type="journal article" date="2014" name="Int. J. Syst. Evol. Microbiol.">
        <title>Nocardioides zeae sp. nov., isolated from the stem of Zea mays.</title>
        <authorList>
            <person name="Glaeser S.P."/>
            <person name="McInroy J.A."/>
            <person name="Busse H.J."/>
            <person name="Kampfer P."/>
        </authorList>
    </citation>
    <scope>NUCLEOTIDE SEQUENCE [LARGE SCALE GENOMIC DNA]</scope>
    <source>
        <strain evidence="4 5">JCM 30728</strain>
    </source>
</reference>
<accession>A0A6P0HIA7</accession>
<dbReference type="EMBL" id="JAAGXA010000005">
    <property type="protein sequence ID" value="NEN78276.1"/>
    <property type="molecule type" value="Genomic_DNA"/>
</dbReference>
<evidence type="ECO:0000259" key="3">
    <source>
        <dbReference type="Pfam" id="PF07786"/>
    </source>
</evidence>
<feature type="transmembrane region" description="Helical" evidence="2">
    <location>
        <begin position="242"/>
        <end position="262"/>
    </location>
</feature>
<dbReference type="Proteomes" id="UP000468687">
    <property type="component" value="Unassembled WGS sequence"/>
</dbReference>